<keyword evidence="2" id="KW-1185">Reference proteome</keyword>
<evidence type="ECO:0000313" key="1">
    <source>
        <dbReference type="EMBL" id="KAK8527455.1"/>
    </source>
</evidence>
<dbReference type="Proteomes" id="UP001472677">
    <property type="component" value="Unassembled WGS sequence"/>
</dbReference>
<comment type="caution">
    <text evidence="1">The sequence shown here is derived from an EMBL/GenBank/DDBJ whole genome shotgun (WGS) entry which is preliminary data.</text>
</comment>
<accession>A0ABR2D144</accession>
<organism evidence="1 2">
    <name type="scientific">Hibiscus sabdariffa</name>
    <name type="common">roselle</name>
    <dbReference type="NCBI Taxonomy" id="183260"/>
    <lineage>
        <taxon>Eukaryota</taxon>
        <taxon>Viridiplantae</taxon>
        <taxon>Streptophyta</taxon>
        <taxon>Embryophyta</taxon>
        <taxon>Tracheophyta</taxon>
        <taxon>Spermatophyta</taxon>
        <taxon>Magnoliopsida</taxon>
        <taxon>eudicotyledons</taxon>
        <taxon>Gunneridae</taxon>
        <taxon>Pentapetalae</taxon>
        <taxon>rosids</taxon>
        <taxon>malvids</taxon>
        <taxon>Malvales</taxon>
        <taxon>Malvaceae</taxon>
        <taxon>Malvoideae</taxon>
        <taxon>Hibiscus</taxon>
    </lineage>
</organism>
<proteinExistence type="predicted"/>
<name>A0ABR2D144_9ROSI</name>
<reference evidence="1 2" key="1">
    <citation type="journal article" date="2024" name="G3 (Bethesda)">
        <title>Genome assembly of Hibiscus sabdariffa L. provides insights into metabolisms of medicinal natural products.</title>
        <authorList>
            <person name="Kim T."/>
        </authorList>
    </citation>
    <scope>NUCLEOTIDE SEQUENCE [LARGE SCALE GENOMIC DNA]</scope>
    <source>
        <strain evidence="1">TK-2024</strain>
        <tissue evidence="1">Old leaves</tissue>
    </source>
</reference>
<evidence type="ECO:0000313" key="2">
    <source>
        <dbReference type="Proteomes" id="UP001472677"/>
    </source>
</evidence>
<protein>
    <submittedName>
        <fullName evidence="1">Uncharacterized protein</fullName>
    </submittedName>
</protein>
<dbReference type="EMBL" id="JBBPBM010000038">
    <property type="protein sequence ID" value="KAK8527455.1"/>
    <property type="molecule type" value="Genomic_DNA"/>
</dbReference>
<gene>
    <name evidence="1" type="ORF">V6N12_054667</name>
</gene>
<sequence>MRSDSKGLHEIRRLSEAGKLNIPVEKTCPITQVREAHEARDKKVRIVSSRTACASVEDAKEAKNEEELPPKPHPDESLAITAIEACLEILLKVASQ</sequence>